<organism evidence="2 3">
    <name type="scientific">Brassica rapa subsp. trilocularis</name>
    <dbReference type="NCBI Taxonomy" id="1813537"/>
    <lineage>
        <taxon>Eukaryota</taxon>
        <taxon>Viridiplantae</taxon>
        <taxon>Streptophyta</taxon>
        <taxon>Embryophyta</taxon>
        <taxon>Tracheophyta</taxon>
        <taxon>Spermatophyta</taxon>
        <taxon>Magnoliopsida</taxon>
        <taxon>eudicotyledons</taxon>
        <taxon>Gunneridae</taxon>
        <taxon>Pentapetalae</taxon>
        <taxon>rosids</taxon>
        <taxon>malvids</taxon>
        <taxon>Brassicales</taxon>
        <taxon>Brassicaceae</taxon>
        <taxon>Brassiceae</taxon>
        <taxon>Brassica</taxon>
    </lineage>
</organism>
<evidence type="ECO:0000256" key="1">
    <source>
        <dbReference type="SAM" id="MobiDB-lite"/>
    </source>
</evidence>
<reference evidence="2 3" key="1">
    <citation type="submission" date="2021-03" db="EMBL/GenBank/DDBJ databases">
        <authorList>
            <person name="King G.J."/>
            <person name="Bancroft I."/>
            <person name="Baten A."/>
            <person name="Bloomfield J."/>
            <person name="Borpatragohain P."/>
            <person name="He Z."/>
            <person name="Irish N."/>
            <person name="Irwin J."/>
            <person name="Liu K."/>
            <person name="Mauleon R.P."/>
            <person name="Moore J."/>
            <person name="Morris R."/>
            <person name="Ostergaard L."/>
            <person name="Wang B."/>
            <person name="Wells R."/>
        </authorList>
    </citation>
    <scope>NUCLEOTIDE SEQUENCE [LARGE SCALE GENOMIC DNA]</scope>
    <source>
        <strain evidence="2">R-o-18</strain>
        <tissue evidence="2">Leaf</tissue>
    </source>
</reference>
<protein>
    <submittedName>
        <fullName evidence="2">Uncharacterized protein</fullName>
    </submittedName>
</protein>
<proteinExistence type="predicted"/>
<accession>A0ABQ7KMV0</accession>
<evidence type="ECO:0000313" key="3">
    <source>
        <dbReference type="Proteomes" id="UP000823674"/>
    </source>
</evidence>
<gene>
    <name evidence="2" type="primary">A10p012300.1_BraROA</name>
    <name evidence="2" type="ORF">IGI04_040430</name>
</gene>
<dbReference type="Proteomes" id="UP000823674">
    <property type="component" value="Chromosome A10"/>
</dbReference>
<comment type="caution">
    <text evidence="2">The sequence shown here is derived from an EMBL/GenBank/DDBJ whole genome shotgun (WGS) entry which is preliminary data.</text>
</comment>
<feature type="region of interest" description="Disordered" evidence="1">
    <location>
        <begin position="1"/>
        <end position="27"/>
    </location>
</feature>
<sequence>MKEKPSHHPKREIRAQQTHFGRTEERSIKYQSDPRTVNFISVLPLIQKEPGNGRDIIGKISIPGFQIIYPIVKSTYGNKIFQSGNLSVSINSLIYHLLQADRYSELFSESYACFRERCWCSFRLRPALT</sequence>
<keyword evidence="3" id="KW-1185">Reference proteome</keyword>
<dbReference type="EMBL" id="JADBGQ010000010">
    <property type="protein sequence ID" value="KAG5375834.1"/>
    <property type="molecule type" value="Genomic_DNA"/>
</dbReference>
<name>A0ABQ7KMV0_BRACM</name>
<evidence type="ECO:0000313" key="2">
    <source>
        <dbReference type="EMBL" id="KAG5375834.1"/>
    </source>
</evidence>